<evidence type="ECO:0000256" key="5">
    <source>
        <dbReference type="ARBA" id="ARBA00022989"/>
    </source>
</evidence>
<name>A0A143YNF2_9LACT</name>
<dbReference type="Pfam" id="PF00909">
    <property type="entry name" value="Ammonium_transp"/>
    <property type="match status" value="1"/>
</dbReference>
<keyword evidence="7" id="KW-0924">Ammonia transport</keyword>
<dbReference type="PROSITE" id="PS51343">
    <property type="entry name" value="PII_GLNB_DOM"/>
    <property type="match status" value="1"/>
</dbReference>
<dbReference type="InterPro" id="IPR011322">
    <property type="entry name" value="N-reg_PII-like_a/b"/>
</dbReference>
<feature type="transmembrane region" description="Helical" evidence="10">
    <location>
        <begin position="46"/>
        <end position="65"/>
    </location>
</feature>
<dbReference type="Gene3D" id="1.10.3430.10">
    <property type="entry name" value="Ammonium transporter AmtB like domains"/>
    <property type="match status" value="1"/>
</dbReference>
<evidence type="ECO:0000256" key="10">
    <source>
        <dbReference type="SAM" id="Phobius"/>
    </source>
</evidence>
<dbReference type="OrthoDB" id="9814202at2"/>
<dbReference type="EMBL" id="FJNE01000004">
    <property type="protein sequence ID" value="CZQ93288.1"/>
    <property type="molecule type" value="Genomic_DNA"/>
</dbReference>
<keyword evidence="5 10" id="KW-1133">Transmembrane helix</keyword>
<feature type="transmembrane region" description="Helical" evidence="10">
    <location>
        <begin position="257"/>
        <end position="278"/>
    </location>
</feature>
<dbReference type="Gene3D" id="3.30.70.120">
    <property type="match status" value="1"/>
</dbReference>
<feature type="transmembrane region" description="Helical" evidence="10">
    <location>
        <begin position="352"/>
        <end position="374"/>
    </location>
</feature>
<keyword evidence="4 10" id="KW-0812">Transmembrane</keyword>
<protein>
    <recommendedName>
        <fullName evidence="8">Ammonium transporter</fullName>
    </recommendedName>
</protein>
<keyword evidence="6 10" id="KW-0472">Membrane</keyword>
<evidence type="ECO:0000313" key="13">
    <source>
        <dbReference type="Proteomes" id="UP000242754"/>
    </source>
</evidence>
<keyword evidence="3" id="KW-0813">Transport</keyword>
<evidence type="ECO:0000256" key="6">
    <source>
        <dbReference type="ARBA" id="ARBA00023136"/>
    </source>
</evidence>
<dbReference type="SUPFAM" id="SSF54913">
    <property type="entry name" value="GlnB-like"/>
    <property type="match status" value="1"/>
</dbReference>
<dbReference type="PROSITE" id="PS00638">
    <property type="entry name" value="PII_GLNB_CTER"/>
    <property type="match status" value="1"/>
</dbReference>
<feature type="transmembrane region" description="Helical" evidence="10">
    <location>
        <begin position="220"/>
        <end position="245"/>
    </location>
</feature>
<evidence type="ECO:0000256" key="7">
    <source>
        <dbReference type="ARBA" id="ARBA00023177"/>
    </source>
</evidence>
<accession>A0A143YNF2</accession>
<evidence type="ECO:0000256" key="2">
    <source>
        <dbReference type="ARBA" id="ARBA00005887"/>
    </source>
</evidence>
<dbReference type="GO" id="GO:0030234">
    <property type="term" value="F:enzyme regulator activity"/>
    <property type="evidence" value="ECO:0007669"/>
    <property type="project" value="InterPro"/>
</dbReference>
<dbReference type="InterPro" id="IPR029020">
    <property type="entry name" value="Ammonium/urea_transptr"/>
</dbReference>
<dbReference type="Proteomes" id="UP000242754">
    <property type="component" value="Unassembled WGS sequence"/>
</dbReference>
<feature type="transmembrane region" description="Helical" evidence="10">
    <location>
        <begin position="99"/>
        <end position="120"/>
    </location>
</feature>
<dbReference type="GO" id="GO:0008519">
    <property type="term" value="F:ammonium channel activity"/>
    <property type="evidence" value="ECO:0007669"/>
    <property type="project" value="InterPro"/>
</dbReference>
<reference evidence="12 13" key="1">
    <citation type="submission" date="2016-02" db="EMBL/GenBank/DDBJ databases">
        <authorList>
            <person name="Wen L."/>
            <person name="He K."/>
            <person name="Yang H."/>
        </authorList>
    </citation>
    <scope>NUCLEOTIDE SEQUENCE [LARGE SCALE GENOMIC DNA]</scope>
    <source>
        <strain evidence="12">Trichococcus palustris</strain>
    </source>
</reference>
<feature type="transmembrane region" description="Helical" evidence="10">
    <location>
        <begin position="196"/>
        <end position="214"/>
    </location>
</feature>
<feature type="transmembrane region" description="Helical" evidence="10">
    <location>
        <begin position="12"/>
        <end position="34"/>
    </location>
</feature>
<proteinExistence type="inferred from homology"/>
<dbReference type="NCBIfam" id="TIGR00836">
    <property type="entry name" value="amt"/>
    <property type="match status" value="1"/>
</dbReference>
<evidence type="ECO:0000256" key="4">
    <source>
        <dbReference type="ARBA" id="ARBA00022692"/>
    </source>
</evidence>
<dbReference type="STRING" id="140314.SAMN04488076_106108"/>
<dbReference type="RefSeq" id="WP_087033193.1">
    <property type="nucleotide sequence ID" value="NZ_FJNE01000004.1"/>
</dbReference>
<feature type="domain" description="Ammonium transporter AmtB-like" evidence="11">
    <location>
        <begin position="11"/>
        <end position="404"/>
    </location>
</feature>
<feature type="transmembrane region" description="Helical" evidence="10">
    <location>
        <begin position="127"/>
        <end position="148"/>
    </location>
</feature>
<dbReference type="SUPFAM" id="SSF111352">
    <property type="entry name" value="Ammonium transporter"/>
    <property type="match status" value="1"/>
</dbReference>
<dbReference type="InterPro" id="IPR024041">
    <property type="entry name" value="NH4_transpt_AmtB-like_dom"/>
</dbReference>
<dbReference type="PANTHER" id="PTHR43029">
    <property type="entry name" value="AMMONIUM TRANSPORTER MEP2"/>
    <property type="match status" value="1"/>
</dbReference>
<dbReference type="InterPro" id="IPR001905">
    <property type="entry name" value="Ammonium_transpt"/>
</dbReference>
<comment type="similarity">
    <text evidence="9">Belongs to the P(II) protein family.</text>
</comment>
<feature type="transmembrane region" description="Helical" evidence="10">
    <location>
        <begin position="284"/>
        <end position="301"/>
    </location>
</feature>
<evidence type="ECO:0000256" key="8">
    <source>
        <dbReference type="ARBA" id="ARBA00050025"/>
    </source>
</evidence>
<dbReference type="InterPro" id="IPR002187">
    <property type="entry name" value="N-reg_PII"/>
</dbReference>
<dbReference type="Pfam" id="PF00543">
    <property type="entry name" value="P-II"/>
    <property type="match status" value="1"/>
</dbReference>
<evidence type="ECO:0000313" key="12">
    <source>
        <dbReference type="EMBL" id="CZQ93288.1"/>
    </source>
</evidence>
<keyword evidence="13" id="KW-1185">Reference proteome</keyword>
<sequence length="598" mass="63233">MENINYADTTFVFFATALVMLMTPALSLFYGGMVRGKNVLSTTMHSYAAIAVVSVQWLLFGYSFVFGGNSPLTGDFSFALLNGVGFSPIDYAPTVPHQLFMMFQLAFAIITPALISGSVAERIKFPAFLAFILLWTTFIYDPIAHWVWGNGGWIRELGALDFAGGSVIHISSGVSALVAAIFIGKRINADSVRPHSIPMTMVGAGVLLFGWFGFNAGSALAINAIAVNAFITTAMAAATAGLSWLLCEWIIHKKPTALGFVSGIVAGLVSITPGAGFVSPLSSLAIGFIGGIACFFGVTVLKRKLGYDDALDAFGCHGIGGIWGGIATGIFATSSINPGIEGGLVDGKLALLIAELISMAAIIAYAAAGSYILLKLISLVMPVRVTAEEEESGLDYSLHGEAAYGTVNAVSFDNRLSESEHETVPGDLSTVLSGLKNMAFNGSEPALAFDGGFNVDVHDAIVVERSSVAISDNSLPKYAKLTKVEIVINESKFDRLKKALNGIGITGMTVSNVFGYGMQKGHTTYYRGVEAEADLLPKVRVEIVVSSVPVDLVIETAKKALYTGNIGDGKIFVYDVENVIRISTGDQGKKALEYPVEA</sequence>
<dbReference type="AlphaFoldDB" id="A0A143YNF2"/>
<dbReference type="GO" id="GO:0005886">
    <property type="term" value="C:plasma membrane"/>
    <property type="evidence" value="ECO:0007669"/>
    <property type="project" value="TreeGrafter"/>
</dbReference>
<dbReference type="InterPro" id="IPR015867">
    <property type="entry name" value="N-reg_PII/ATP_PRibTrfase_C"/>
</dbReference>
<organism evidence="12 13">
    <name type="scientific">Trichococcus palustris</name>
    <dbReference type="NCBI Taxonomy" id="140314"/>
    <lineage>
        <taxon>Bacteria</taxon>
        <taxon>Bacillati</taxon>
        <taxon>Bacillota</taxon>
        <taxon>Bacilli</taxon>
        <taxon>Lactobacillales</taxon>
        <taxon>Carnobacteriaceae</taxon>
        <taxon>Trichococcus</taxon>
    </lineage>
</organism>
<evidence type="ECO:0000256" key="1">
    <source>
        <dbReference type="ARBA" id="ARBA00004141"/>
    </source>
</evidence>
<evidence type="ECO:0000256" key="9">
    <source>
        <dbReference type="RuleBase" id="RU003936"/>
    </source>
</evidence>
<dbReference type="InterPro" id="IPR017918">
    <property type="entry name" value="N-reg_PII_CS"/>
</dbReference>
<dbReference type="SMART" id="SM00938">
    <property type="entry name" value="P-II"/>
    <property type="match status" value="1"/>
</dbReference>
<feature type="transmembrane region" description="Helical" evidence="10">
    <location>
        <begin position="313"/>
        <end position="332"/>
    </location>
</feature>
<dbReference type="GO" id="GO:0006808">
    <property type="term" value="P:regulation of nitrogen utilization"/>
    <property type="evidence" value="ECO:0007669"/>
    <property type="project" value="InterPro"/>
</dbReference>
<dbReference type="PROSITE" id="PS01219">
    <property type="entry name" value="AMMONIUM_TRANSP"/>
    <property type="match status" value="1"/>
</dbReference>
<gene>
    <name evidence="12" type="ORF">Tpal_1615</name>
</gene>
<dbReference type="PRINTS" id="PR00340">
    <property type="entry name" value="PIIGLNB"/>
</dbReference>
<dbReference type="PANTHER" id="PTHR43029:SF10">
    <property type="entry name" value="AMMONIUM TRANSPORTER MEP2"/>
    <property type="match status" value="1"/>
</dbReference>
<evidence type="ECO:0000259" key="11">
    <source>
        <dbReference type="Pfam" id="PF00909"/>
    </source>
</evidence>
<feature type="transmembrane region" description="Helical" evidence="10">
    <location>
        <begin position="160"/>
        <end position="184"/>
    </location>
</feature>
<comment type="subcellular location">
    <subcellularLocation>
        <location evidence="1">Membrane</location>
        <topology evidence="1">Multi-pass membrane protein</topology>
    </subcellularLocation>
</comment>
<evidence type="ECO:0000256" key="3">
    <source>
        <dbReference type="ARBA" id="ARBA00022448"/>
    </source>
</evidence>
<comment type="similarity">
    <text evidence="2">Belongs to the ammonia transporter channel (TC 1.A.11.2) family.</text>
</comment>
<dbReference type="InterPro" id="IPR018047">
    <property type="entry name" value="Ammonium_transpt_CS"/>
</dbReference>